<dbReference type="CDD" id="cd00761">
    <property type="entry name" value="Glyco_tranf_GTA_type"/>
    <property type="match status" value="1"/>
</dbReference>
<dbReference type="InterPro" id="IPR001173">
    <property type="entry name" value="Glyco_trans_2-like"/>
</dbReference>
<evidence type="ECO:0000256" key="1">
    <source>
        <dbReference type="ARBA" id="ARBA00022676"/>
    </source>
</evidence>
<evidence type="ECO:0000259" key="3">
    <source>
        <dbReference type="Pfam" id="PF00535"/>
    </source>
</evidence>
<dbReference type="EMBL" id="CP165735">
    <property type="protein sequence ID" value="XDV70488.1"/>
    <property type="molecule type" value="Genomic_DNA"/>
</dbReference>
<keyword evidence="1 4" id="KW-0328">Glycosyltransferase</keyword>
<dbReference type="Gene3D" id="3.90.550.10">
    <property type="entry name" value="Spore Coat Polysaccharide Biosynthesis Protein SpsA, Chain A"/>
    <property type="match status" value="1"/>
</dbReference>
<reference evidence="4" key="1">
    <citation type="submission" date="2024-07" db="EMBL/GenBank/DDBJ databases">
        <authorList>
            <person name="Li J."/>
            <person name="Wei H."/>
            <person name="Ma J."/>
        </authorList>
    </citation>
    <scope>NUCLEOTIDE SEQUENCE</scope>
    <source>
        <strain evidence="4">AMU7</strain>
    </source>
</reference>
<protein>
    <submittedName>
        <fullName evidence="4">Glycosyltransferase</fullName>
        <ecNumber evidence="4">2.4.-.-</ecNumber>
    </submittedName>
</protein>
<dbReference type="PANTHER" id="PTHR22916:SF51">
    <property type="entry name" value="GLYCOSYLTRANSFERASE EPSH-RELATED"/>
    <property type="match status" value="1"/>
</dbReference>
<sequence length="887" mass="99150">MGDAENRLWRSKKRLEELEYCQAASDSRQGYYTSKYYVDSVLAGEPVLPSNTKRKYLARRNASHIEGYIEDLRPILQDIPETLGSRSLRAHPVDVAIIADEFLYKSFDSTARLSYVTPANFQDVAADAGLLLIASTWRGLGGEWKGLATPESKKRKFLLEEVVPYFRAKGTPVAFYSKEDPPNYSQFLSIARAADHVFTCAAESVPDYTRDCPDAASIGVLSFGVNPYHHSPVYSRRHRLPDVLFAGSWHTQRYPARRSGAKAIFDGVLESSRNLVIIDRNWSLENSRYFFPEEYLQHVVPTVEHDLLMKLQRISDFNINLNSVISSASMYANRVVELQAMGSMVLSNYNVGVNNRFPNVLTAQTTSDVRDVLDGMSQVNLYEVQMEGLRRAYTDHLAHDRMAEILQAAGLSAGAPSARVCAVMEAPSDELQRAVQEQTVRGVETVSPEQLRRRYKEFDIAVPISDRFRYAPTYVEDLVNAFKYADVDFVTKSLPNAGTDTGPMPEHESFSTLPEPSAGALWLDSAAGEAYRQGGRVQGNGYVLDPLGIGMRTESLSLVESAQAPFEALLSVIVPVHNNGSFLLNKCIRSLERSSLFAQMEIILVDDGSTDLRTHQILDELAERYSQVIVFKFGGTGSGSASRPRNKGLELATAPWVTYLDPDNEAINDGYAKLVQLAVDESLDMALGDMLRYSDGIKTFHNSRKLGRNLDSSPVDGDGVPDSLLSRLDFYPMSIQAAVLNSSWLKNLHLEQPVGALGQDSFFFQQLVHYARRIDVLEVPIHIYYGAVENSVVNTLGPRFYQKYFPLEKARAAWLEEVGLMPEYKAGRAQTFMKHWFIHKLKRVPEADVAECVELIQQLGEIYAPITWEDPEVLAIMEGDTTALHPA</sequence>
<dbReference type="RefSeq" id="WP_369744920.1">
    <property type="nucleotide sequence ID" value="NZ_CP165735.1"/>
</dbReference>
<evidence type="ECO:0000313" key="4">
    <source>
        <dbReference type="EMBL" id="XDV70488.1"/>
    </source>
</evidence>
<proteinExistence type="predicted"/>
<keyword evidence="2 4" id="KW-0808">Transferase</keyword>
<dbReference type="PANTHER" id="PTHR22916">
    <property type="entry name" value="GLYCOSYLTRANSFERASE"/>
    <property type="match status" value="1"/>
</dbReference>
<dbReference type="AlphaFoldDB" id="A0AB39YKI2"/>
<gene>
    <name evidence="4" type="ORF">ABQM86_16195</name>
</gene>
<evidence type="ECO:0000256" key="2">
    <source>
        <dbReference type="ARBA" id="ARBA00022679"/>
    </source>
</evidence>
<dbReference type="Pfam" id="PF00535">
    <property type="entry name" value="Glycos_transf_2"/>
    <property type="match status" value="1"/>
</dbReference>
<organism evidence="4">
    <name type="scientific">Paenarthrobacter sp. AMU7</name>
    <dbReference type="NCBI Taxonomy" id="3162492"/>
    <lineage>
        <taxon>Bacteria</taxon>
        <taxon>Bacillati</taxon>
        <taxon>Actinomycetota</taxon>
        <taxon>Actinomycetes</taxon>
        <taxon>Micrococcales</taxon>
        <taxon>Micrococcaceae</taxon>
        <taxon>Paenarthrobacter</taxon>
    </lineage>
</organism>
<dbReference type="EC" id="2.4.-.-" evidence="4"/>
<dbReference type="SUPFAM" id="SSF53448">
    <property type="entry name" value="Nucleotide-diphospho-sugar transferases"/>
    <property type="match status" value="1"/>
</dbReference>
<dbReference type="GO" id="GO:0016757">
    <property type="term" value="F:glycosyltransferase activity"/>
    <property type="evidence" value="ECO:0007669"/>
    <property type="project" value="UniProtKB-KW"/>
</dbReference>
<accession>A0AB39YKI2</accession>
<dbReference type="InterPro" id="IPR029044">
    <property type="entry name" value="Nucleotide-diphossugar_trans"/>
</dbReference>
<feature type="domain" description="Glycosyltransferase 2-like" evidence="3">
    <location>
        <begin position="571"/>
        <end position="705"/>
    </location>
</feature>
<name>A0AB39YKI2_9MICC</name>